<dbReference type="InterPro" id="IPR043133">
    <property type="entry name" value="GTP-CH-I_C/QueF"/>
</dbReference>
<gene>
    <name evidence="11" type="ORF">DFJ65_0974</name>
</gene>
<evidence type="ECO:0000256" key="8">
    <source>
        <dbReference type="ARBA" id="ARBA00022909"/>
    </source>
</evidence>
<evidence type="ECO:0000256" key="3">
    <source>
        <dbReference type="ARBA" id="ARBA00009640"/>
    </source>
</evidence>
<comment type="catalytic activity">
    <reaction evidence="1">
        <text>6-hydroxymethyl-7,8-dihydropterin + ATP = (7,8-dihydropterin-6-yl)methyl diphosphate + AMP + H(+)</text>
        <dbReference type="Rhea" id="RHEA:11412"/>
        <dbReference type="ChEBI" id="CHEBI:15378"/>
        <dbReference type="ChEBI" id="CHEBI:30616"/>
        <dbReference type="ChEBI" id="CHEBI:44841"/>
        <dbReference type="ChEBI" id="CHEBI:72950"/>
        <dbReference type="ChEBI" id="CHEBI:456215"/>
        <dbReference type="EC" id="2.7.6.3"/>
    </reaction>
</comment>
<dbReference type="PROSITE" id="PS00794">
    <property type="entry name" value="HPPK"/>
    <property type="match status" value="1"/>
</dbReference>
<dbReference type="Gene3D" id="3.30.1130.10">
    <property type="match status" value="1"/>
</dbReference>
<dbReference type="NCBIfam" id="TIGR00526">
    <property type="entry name" value="folB_dom"/>
    <property type="match status" value="1"/>
</dbReference>
<dbReference type="Pfam" id="PF01288">
    <property type="entry name" value="HPPK"/>
    <property type="match status" value="1"/>
</dbReference>
<comment type="similarity">
    <text evidence="3">In the N-terminal section; belongs to the DHNA family.</text>
</comment>
<dbReference type="AlphaFoldDB" id="A0A3D9UVG1"/>
<evidence type="ECO:0000256" key="4">
    <source>
        <dbReference type="ARBA" id="ARBA00022679"/>
    </source>
</evidence>
<comment type="pathway">
    <text evidence="2">Cofactor biosynthesis; tetrahydrofolate biosynthesis; 2-amino-4-hydroxy-6-hydroxymethyl-7,8-dihydropteridine diphosphate from 7,8-dihydroneopterin triphosphate: step 4/4.</text>
</comment>
<dbReference type="GO" id="GO:0046656">
    <property type="term" value="P:folic acid biosynthetic process"/>
    <property type="evidence" value="ECO:0007669"/>
    <property type="project" value="UniProtKB-UniRule"/>
</dbReference>
<comment type="function">
    <text evidence="9">Catalyzes the conversion of 7,8-dihydroneopterin to 6-hydroxymethyl-7,8-dihydropterin.</text>
</comment>
<dbReference type="SUPFAM" id="SSF55083">
    <property type="entry name" value="6-hydroxymethyl-7,8-dihydropterin pyrophosphokinase, HPPK"/>
    <property type="match status" value="1"/>
</dbReference>
<comment type="caution">
    <text evidence="11">The sequence shown here is derived from an EMBL/GenBank/DDBJ whole genome shotgun (WGS) entry which is preliminary data.</text>
</comment>
<keyword evidence="4" id="KW-0808">Transferase</keyword>
<dbReference type="NCBIfam" id="TIGR01498">
    <property type="entry name" value="folK"/>
    <property type="match status" value="1"/>
</dbReference>
<keyword evidence="5" id="KW-0547">Nucleotide-binding</keyword>
<keyword evidence="6 11" id="KW-0418">Kinase</keyword>
<dbReference type="InterPro" id="IPR035907">
    <property type="entry name" value="Hppk_sf"/>
</dbReference>
<dbReference type="SMART" id="SM00905">
    <property type="entry name" value="FolB"/>
    <property type="match status" value="1"/>
</dbReference>
<comment type="pathway">
    <text evidence="9">Cofactor biosynthesis; tetrahydrofolate biosynthesis; 2-amino-4-hydroxy-6-hydroxymethyl-7,8-dihydropteridine diphosphate from 7,8-dihydroneopterin triphosphate: step 3/4.</text>
</comment>
<dbReference type="GO" id="GO:0004150">
    <property type="term" value="F:dihydroneopterin aldolase activity"/>
    <property type="evidence" value="ECO:0007669"/>
    <property type="project" value="UniProtKB-UniRule"/>
</dbReference>
<comment type="similarity">
    <text evidence="9">Belongs to the DHNA family.</text>
</comment>
<dbReference type="Gene3D" id="3.30.70.560">
    <property type="entry name" value="7,8-Dihydro-6-hydroxymethylpterin-pyrophosphokinase HPPK"/>
    <property type="match status" value="1"/>
</dbReference>
<evidence type="ECO:0000256" key="1">
    <source>
        <dbReference type="ARBA" id="ARBA00000198"/>
    </source>
</evidence>
<accession>A0A3D9UVG1</accession>
<name>A0A3D9UVG1_9MICO</name>
<dbReference type="InterPro" id="IPR006156">
    <property type="entry name" value="Dihydroneopterin_aldolase"/>
</dbReference>
<reference evidence="11 12" key="1">
    <citation type="submission" date="2018-08" db="EMBL/GenBank/DDBJ databases">
        <title>Sequencing the genomes of 1000 actinobacteria strains.</title>
        <authorList>
            <person name="Klenk H.-P."/>
        </authorList>
    </citation>
    <scope>NUCLEOTIDE SEQUENCE [LARGE SCALE GENOMIC DNA]</scope>
    <source>
        <strain evidence="11 12">DSM 22967</strain>
    </source>
</reference>
<evidence type="ECO:0000256" key="9">
    <source>
        <dbReference type="RuleBase" id="RU362079"/>
    </source>
</evidence>
<dbReference type="CDD" id="cd00483">
    <property type="entry name" value="HPPK"/>
    <property type="match status" value="1"/>
</dbReference>
<dbReference type="GO" id="GO:0046654">
    <property type="term" value="P:tetrahydrofolate biosynthetic process"/>
    <property type="evidence" value="ECO:0007669"/>
    <property type="project" value="UniProtKB-UniRule"/>
</dbReference>
<dbReference type="SUPFAM" id="SSF55620">
    <property type="entry name" value="Tetrahydrobiopterin biosynthesis enzymes-like"/>
    <property type="match status" value="1"/>
</dbReference>
<evidence type="ECO:0000256" key="7">
    <source>
        <dbReference type="ARBA" id="ARBA00022840"/>
    </source>
</evidence>
<dbReference type="EC" id="2.7.6.3" evidence="9"/>
<comment type="catalytic activity">
    <reaction evidence="9">
        <text>7,8-dihydroneopterin = 6-hydroxymethyl-7,8-dihydropterin + glycolaldehyde</text>
        <dbReference type="Rhea" id="RHEA:10540"/>
        <dbReference type="ChEBI" id="CHEBI:17001"/>
        <dbReference type="ChEBI" id="CHEBI:17071"/>
        <dbReference type="ChEBI" id="CHEBI:44841"/>
        <dbReference type="EC" id="4.1.2.25"/>
    </reaction>
</comment>
<evidence type="ECO:0000313" key="12">
    <source>
        <dbReference type="Proteomes" id="UP000256253"/>
    </source>
</evidence>
<dbReference type="InterPro" id="IPR006157">
    <property type="entry name" value="FolB_dom"/>
</dbReference>
<keyword evidence="9" id="KW-0456">Lyase</keyword>
<protein>
    <recommendedName>
        <fullName evidence="9">Bifunctional folate synthesis protein</fullName>
    </recommendedName>
    <domain>
        <recommendedName>
            <fullName evidence="9">Dihydroneopterin aldolase</fullName>
            <shortName evidence="9">DHNA</shortName>
            <ecNumber evidence="9">4.1.2.25</ecNumber>
        </recommendedName>
        <alternativeName>
            <fullName evidence="9">7,8-dihydroneopterin aldolase</fullName>
        </alternativeName>
    </domain>
    <domain>
        <recommendedName>
            <fullName evidence="9">2-amino-4-hydroxy-6-hydroxymethyldihydropteridine pyrophosphokinase</fullName>
            <ecNumber evidence="9">2.7.6.3</ecNumber>
        </recommendedName>
        <alternativeName>
            <fullName evidence="9">6-hydroxymethyl-7,8-dihydropterin pyrophosphokinase</fullName>
            <shortName evidence="9">PPPK</shortName>
        </alternativeName>
        <alternativeName>
            <fullName evidence="9">7,8-dihydro-6-hydroxymethylpterin pyrophosphokinase</fullName>
            <shortName evidence="9">HPPK</shortName>
        </alternativeName>
    </domain>
</protein>
<dbReference type="GO" id="GO:0005524">
    <property type="term" value="F:ATP binding"/>
    <property type="evidence" value="ECO:0007669"/>
    <property type="project" value="UniProtKB-KW"/>
</dbReference>
<dbReference type="EMBL" id="QTUA01000001">
    <property type="protein sequence ID" value="REF29984.1"/>
    <property type="molecule type" value="Genomic_DNA"/>
</dbReference>
<keyword evidence="12" id="KW-1185">Reference proteome</keyword>
<dbReference type="RefSeq" id="WP_115922047.1">
    <property type="nucleotide sequence ID" value="NZ_QTUA01000001.1"/>
</dbReference>
<dbReference type="GO" id="GO:0003848">
    <property type="term" value="F:2-amino-4-hydroxy-6-hydroxymethyldihydropteridine diphosphokinase activity"/>
    <property type="evidence" value="ECO:0007669"/>
    <property type="project" value="UniProtKB-EC"/>
</dbReference>
<dbReference type="GO" id="GO:0016301">
    <property type="term" value="F:kinase activity"/>
    <property type="evidence" value="ECO:0007669"/>
    <property type="project" value="UniProtKB-KW"/>
</dbReference>
<evidence type="ECO:0000256" key="2">
    <source>
        <dbReference type="ARBA" id="ARBA00005051"/>
    </source>
</evidence>
<organism evidence="11 12">
    <name type="scientific">Calidifontibacter indicus</name>
    <dbReference type="NCBI Taxonomy" id="419650"/>
    <lineage>
        <taxon>Bacteria</taxon>
        <taxon>Bacillati</taxon>
        <taxon>Actinomycetota</taxon>
        <taxon>Actinomycetes</taxon>
        <taxon>Micrococcales</taxon>
        <taxon>Dermacoccaceae</taxon>
        <taxon>Calidifontibacter</taxon>
    </lineage>
</organism>
<dbReference type="Proteomes" id="UP000256253">
    <property type="component" value="Unassembled WGS sequence"/>
</dbReference>
<feature type="domain" description="7,8-dihydro-6-hydroxymethylpterin-pyrophosphokinase" evidence="10">
    <location>
        <begin position="212"/>
        <end position="223"/>
    </location>
</feature>
<keyword evidence="7" id="KW-0067">ATP-binding</keyword>
<dbReference type="NCBIfam" id="TIGR00525">
    <property type="entry name" value="folB"/>
    <property type="match status" value="1"/>
</dbReference>
<dbReference type="PANTHER" id="PTHR43071">
    <property type="entry name" value="2-AMINO-4-HYDROXY-6-HYDROXYMETHYLDIHYDROPTERIDINE PYROPHOSPHOKINASE"/>
    <property type="match status" value="1"/>
</dbReference>
<dbReference type="Pfam" id="PF02152">
    <property type="entry name" value="FolB"/>
    <property type="match status" value="1"/>
</dbReference>
<dbReference type="OrthoDB" id="9808041at2"/>
<evidence type="ECO:0000259" key="10">
    <source>
        <dbReference type="PROSITE" id="PS00794"/>
    </source>
</evidence>
<evidence type="ECO:0000256" key="6">
    <source>
        <dbReference type="ARBA" id="ARBA00022777"/>
    </source>
</evidence>
<proteinExistence type="inferred from homology"/>
<sequence>MSDFITITGLEVTTCHGVLASEKVEPQRFIADISFDIDLRRAGESDDLTRSVSYADVAQAAEAILRAAPVDLIETLAERIAASTLGFPGVERVTVTIHKPQAPAGVPFHDPQLGGPSVTVRREHDRPVVIAVGANLGDREATLDAAVRALDAIDGLTVVAVAPLVETDPVGGPEQPDYLNTVVLARSRLAPSSILDHLHRIERWHHRVREVRWGARTLDLDLIQVGDPGDDSDLTSGTDELTLPHPRAHERGFVLVPWASVDPGALLRTPDGVRTVAELLETVDTSGVRAVQR</sequence>
<evidence type="ECO:0000313" key="11">
    <source>
        <dbReference type="EMBL" id="REF29984.1"/>
    </source>
</evidence>
<dbReference type="InterPro" id="IPR000550">
    <property type="entry name" value="Hppk"/>
</dbReference>
<dbReference type="UniPathway" id="UPA00077">
    <property type="reaction ID" value="UER00154"/>
</dbReference>
<dbReference type="EC" id="4.1.2.25" evidence="9"/>
<dbReference type="CDD" id="cd00534">
    <property type="entry name" value="DHNA_DHNTPE"/>
    <property type="match status" value="1"/>
</dbReference>
<evidence type="ECO:0000256" key="5">
    <source>
        <dbReference type="ARBA" id="ARBA00022741"/>
    </source>
</evidence>
<keyword evidence="8 9" id="KW-0289">Folate biosynthesis</keyword>
<dbReference type="PANTHER" id="PTHR43071:SF1">
    <property type="entry name" value="2-AMINO-4-HYDROXY-6-HYDROXYMETHYLDIHYDROPTERIDINE PYROPHOSPHOKINASE"/>
    <property type="match status" value="1"/>
</dbReference>